<dbReference type="GO" id="GO:0004252">
    <property type="term" value="F:serine-type endopeptidase activity"/>
    <property type="evidence" value="ECO:0007669"/>
    <property type="project" value="InterPro"/>
</dbReference>
<gene>
    <name evidence="13" type="ORF">PanWU01x14_041800</name>
</gene>
<dbReference type="STRING" id="3476.A0A2P5DQH9"/>
<evidence type="ECO:0000256" key="5">
    <source>
        <dbReference type="ARBA" id="ARBA00022692"/>
    </source>
</evidence>
<keyword evidence="5 10" id="KW-0812">Transmembrane</keyword>
<protein>
    <recommendedName>
        <fullName evidence="10">RHOMBOID-like protein</fullName>
        <ecNumber evidence="10">3.4.21.105</ecNumber>
    </recommendedName>
</protein>
<keyword evidence="7 10" id="KW-0720">Serine protease</keyword>
<dbReference type="InterPro" id="IPR035952">
    <property type="entry name" value="Rhomboid-like_sf"/>
</dbReference>
<dbReference type="Proteomes" id="UP000237105">
    <property type="component" value="Unassembled WGS sequence"/>
</dbReference>
<keyword evidence="9 10" id="KW-0472">Membrane</keyword>
<evidence type="ECO:0000256" key="3">
    <source>
        <dbReference type="ARBA" id="ARBA00009045"/>
    </source>
</evidence>
<dbReference type="GO" id="GO:0006508">
    <property type="term" value="P:proteolysis"/>
    <property type="evidence" value="ECO:0007669"/>
    <property type="project" value="UniProtKB-KW"/>
</dbReference>
<evidence type="ECO:0000256" key="9">
    <source>
        <dbReference type="ARBA" id="ARBA00023136"/>
    </source>
</evidence>
<dbReference type="EC" id="3.4.21.105" evidence="10"/>
<proteinExistence type="inferred from homology"/>
<evidence type="ECO:0000256" key="2">
    <source>
        <dbReference type="ARBA" id="ARBA00004141"/>
    </source>
</evidence>
<dbReference type="PANTHER" id="PTHR22936:SF77">
    <property type="entry name" value="RHOMBOID-LIKE PROTEIN 1"/>
    <property type="match status" value="1"/>
</dbReference>
<dbReference type="PANTHER" id="PTHR22936">
    <property type="entry name" value="RHOMBOID-RELATED"/>
    <property type="match status" value="1"/>
</dbReference>
<keyword evidence="14" id="KW-1185">Reference proteome</keyword>
<feature type="compositionally biased region" description="Basic and acidic residues" evidence="11">
    <location>
        <begin position="15"/>
        <end position="24"/>
    </location>
</feature>
<feature type="transmembrane region" description="Helical" evidence="10">
    <location>
        <begin position="171"/>
        <end position="189"/>
    </location>
</feature>
<feature type="transmembrane region" description="Helical" evidence="10">
    <location>
        <begin position="223"/>
        <end position="242"/>
    </location>
</feature>
<comment type="similarity">
    <text evidence="3 10">Belongs to the peptidase S54 family.</text>
</comment>
<organism evidence="13 14">
    <name type="scientific">Parasponia andersonii</name>
    <name type="common">Sponia andersonii</name>
    <dbReference type="NCBI Taxonomy" id="3476"/>
    <lineage>
        <taxon>Eukaryota</taxon>
        <taxon>Viridiplantae</taxon>
        <taxon>Streptophyta</taxon>
        <taxon>Embryophyta</taxon>
        <taxon>Tracheophyta</taxon>
        <taxon>Spermatophyta</taxon>
        <taxon>Magnoliopsida</taxon>
        <taxon>eudicotyledons</taxon>
        <taxon>Gunneridae</taxon>
        <taxon>Pentapetalae</taxon>
        <taxon>rosids</taxon>
        <taxon>fabids</taxon>
        <taxon>Rosales</taxon>
        <taxon>Cannabaceae</taxon>
        <taxon>Parasponia</taxon>
    </lineage>
</organism>
<comment type="function">
    <text evidence="10">Serine protease involved in intramembrane proteolysis.</text>
</comment>
<accession>A0A2P5DQH9</accession>
<comment type="subcellular location">
    <subcellularLocation>
        <location evidence="2 10">Membrane</location>
        <topology evidence="2 10">Multi-pass membrane protein</topology>
    </subcellularLocation>
</comment>
<evidence type="ECO:0000256" key="8">
    <source>
        <dbReference type="ARBA" id="ARBA00022989"/>
    </source>
</evidence>
<evidence type="ECO:0000256" key="11">
    <source>
        <dbReference type="SAM" id="MobiDB-lite"/>
    </source>
</evidence>
<evidence type="ECO:0000259" key="12">
    <source>
        <dbReference type="Pfam" id="PF01694"/>
    </source>
</evidence>
<feature type="transmembrane region" description="Helical" evidence="10">
    <location>
        <begin position="248"/>
        <end position="266"/>
    </location>
</feature>
<keyword evidence="8 10" id="KW-1133">Transmembrane helix</keyword>
<comment type="catalytic activity">
    <reaction evidence="1 10">
        <text>Cleaves type-1 transmembrane domains using a catalytic dyad composed of serine and histidine that are contributed by different transmembrane domains.</text>
        <dbReference type="EC" id="3.4.21.105"/>
    </reaction>
</comment>
<comment type="caution">
    <text evidence="13">The sequence shown here is derived from an EMBL/GenBank/DDBJ whole genome shotgun (WGS) entry which is preliminary data.</text>
</comment>
<reference evidence="14" key="1">
    <citation type="submission" date="2016-06" db="EMBL/GenBank/DDBJ databases">
        <title>Parallel loss of symbiosis genes in relatives of nitrogen-fixing non-legume Parasponia.</title>
        <authorList>
            <person name="Van Velzen R."/>
            <person name="Holmer R."/>
            <person name="Bu F."/>
            <person name="Rutten L."/>
            <person name="Van Zeijl A."/>
            <person name="Liu W."/>
            <person name="Santuari L."/>
            <person name="Cao Q."/>
            <person name="Sharma T."/>
            <person name="Shen D."/>
            <person name="Roswanjaya Y."/>
            <person name="Wardhani T."/>
            <person name="Kalhor M.S."/>
            <person name="Jansen J."/>
            <person name="Van den Hoogen J."/>
            <person name="Gungor B."/>
            <person name="Hartog M."/>
            <person name="Hontelez J."/>
            <person name="Verver J."/>
            <person name="Yang W.-C."/>
            <person name="Schijlen E."/>
            <person name="Repin R."/>
            <person name="Schilthuizen M."/>
            <person name="Schranz E."/>
            <person name="Heidstra R."/>
            <person name="Miyata K."/>
            <person name="Fedorova E."/>
            <person name="Kohlen W."/>
            <person name="Bisseling T."/>
            <person name="Smit S."/>
            <person name="Geurts R."/>
        </authorList>
    </citation>
    <scope>NUCLEOTIDE SEQUENCE [LARGE SCALE GENOMIC DNA]</scope>
    <source>
        <strain evidence="14">cv. WU1-14</strain>
    </source>
</reference>
<sequence length="392" mass="43192">MERSPAPAPAANVEIKVHPRRGDNVGRSVGPPPPRPSEAPFRPTAPSGGYMPFKRWGPWLVPSFVLANIALFVVTMFVNDCPKNSGSCLARFLGRFSFQPIKENPLLGPSSSALEKMGALEVNKVVHKHQAWRLLSCIWLHAGVFHVLANMLSLLFIGIRLEQDFGFVKIGLLYVISGFGGSLLSALFIQNGISVGASGALFGLLGGMLSELITNWTLYANKVAALLTLVFIILVNLAVGILPHVDNFAHIGGFISGFLLGFIFLVRPQFRWISQRFTSQGRMATPISKHKTYQYALWIISLILLTVGFILGVIVLLQGVNLNDRCSWCHHLSCVPIAHWSCKSQREYCEMTQSGNQMNMTCESNGRSNIFQLPDSNPSQVQVQELCRKLCS</sequence>
<evidence type="ECO:0000256" key="7">
    <source>
        <dbReference type="ARBA" id="ARBA00022825"/>
    </source>
</evidence>
<dbReference type="GO" id="GO:0005794">
    <property type="term" value="C:Golgi apparatus"/>
    <property type="evidence" value="ECO:0007669"/>
    <property type="project" value="UniProtKB-ARBA"/>
</dbReference>
<evidence type="ECO:0000313" key="14">
    <source>
        <dbReference type="Proteomes" id="UP000237105"/>
    </source>
</evidence>
<dbReference type="InterPro" id="IPR002610">
    <property type="entry name" value="Peptidase_S54_rhomboid-like"/>
</dbReference>
<dbReference type="AlphaFoldDB" id="A0A2P5DQH9"/>
<evidence type="ECO:0000313" key="13">
    <source>
        <dbReference type="EMBL" id="PON75555.1"/>
    </source>
</evidence>
<feature type="transmembrane region" description="Helical" evidence="10">
    <location>
        <begin position="59"/>
        <end position="78"/>
    </location>
</feature>
<evidence type="ECO:0000256" key="1">
    <source>
        <dbReference type="ARBA" id="ARBA00000156"/>
    </source>
</evidence>
<dbReference type="SUPFAM" id="SSF144091">
    <property type="entry name" value="Rhomboid-like"/>
    <property type="match status" value="1"/>
</dbReference>
<dbReference type="GO" id="GO:0016020">
    <property type="term" value="C:membrane"/>
    <property type="evidence" value="ECO:0007669"/>
    <property type="project" value="UniProtKB-SubCell"/>
</dbReference>
<keyword evidence="4 10" id="KW-0645">Protease</keyword>
<dbReference type="FunFam" id="1.20.1540.10:FF:000019">
    <property type="entry name" value="RHOMBOID-like protein"/>
    <property type="match status" value="1"/>
</dbReference>
<evidence type="ECO:0000256" key="10">
    <source>
        <dbReference type="RuleBase" id="RU362115"/>
    </source>
</evidence>
<evidence type="ECO:0000256" key="4">
    <source>
        <dbReference type="ARBA" id="ARBA00022670"/>
    </source>
</evidence>
<feature type="transmembrane region" description="Helical" evidence="10">
    <location>
        <begin position="138"/>
        <end position="159"/>
    </location>
</feature>
<dbReference type="Pfam" id="PF01694">
    <property type="entry name" value="Rhomboid"/>
    <property type="match status" value="1"/>
</dbReference>
<keyword evidence="6 10" id="KW-0378">Hydrolase</keyword>
<name>A0A2P5DQH9_PARAD</name>
<dbReference type="EMBL" id="JXTB01000023">
    <property type="protein sequence ID" value="PON75555.1"/>
    <property type="molecule type" value="Genomic_DNA"/>
</dbReference>
<dbReference type="InterPro" id="IPR022764">
    <property type="entry name" value="Peptidase_S54_rhomboid_dom"/>
</dbReference>
<feature type="domain" description="Peptidase S54 rhomboid" evidence="12">
    <location>
        <begin position="129"/>
        <end position="265"/>
    </location>
</feature>
<feature type="region of interest" description="Disordered" evidence="11">
    <location>
        <begin position="1"/>
        <end position="43"/>
    </location>
</feature>
<feature type="transmembrane region" description="Helical" evidence="10">
    <location>
        <begin position="195"/>
        <end position="216"/>
    </location>
</feature>
<feature type="transmembrane region" description="Helical" evidence="10">
    <location>
        <begin position="295"/>
        <end position="317"/>
    </location>
</feature>
<evidence type="ECO:0000256" key="6">
    <source>
        <dbReference type="ARBA" id="ARBA00022801"/>
    </source>
</evidence>
<dbReference type="OrthoDB" id="418595at2759"/>
<dbReference type="Gene3D" id="1.20.1540.10">
    <property type="entry name" value="Rhomboid-like"/>
    <property type="match status" value="1"/>
</dbReference>